<evidence type="ECO:0000313" key="2">
    <source>
        <dbReference type="EMBL" id="NGN66672.1"/>
    </source>
</evidence>
<sequence length="58" mass="5905">MKPLLWLVLIAAVSANVFLSLVADGLAQTLLSIATGVVAIGTALGLWAVRSARSARSA</sequence>
<reference evidence="2 3" key="1">
    <citation type="submission" date="2020-02" db="EMBL/GenBank/DDBJ databases">
        <title>Whole-genome analyses of novel actinobacteria.</title>
        <authorList>
            <person name="Sahin N."/>
        </authorList>
    </citation>
    <scope>NUCLEOTIDE SEQUENCE [LARGE SCALE GENOMIC DNA]</scope>
    <source>
        <strain evidence="2 3">A7024</strain>
    </source>
</reference>
<accession>A0A6G4U3T6</accession>
<proteinExistence type="predicted"/>
<feature type="transmembrane region" description="Helical" evidence="1">
    <location>
        <begin position="30"/>
        <end position="49"/>
    </location>
</feature>
<keyword evidence="3" id="KW-1185">Reference proteome</keyword>
<evidence type="ECO:0000313" key="3">
    <source>
        <dbReference type="Proteomes" id="UP000481583"/>
    </source>
</evidence>
<dbReference type="Proteomes" id="UP000481583">
    <property type="component" value="Unassembled WGS sequence"/>
</dbReference>
<organism evidence="2 3">
    <name type="scientific">Streptomyces coryli</name>
    <dbReference type="NCBI Taxonomy" id="1128680"/>
    <lineage>
        <taxon>Bacteria</taxon>
        <taxon>Bacillati</taxon>
        <taxon>Actinomycetota</taxon>
        <taxon>Actinomycetes</taxon>
        <taxon>Kitasatosporales</taxon>
        <taxon>Streptomycetaceae</taxon>
        <taxon>Streptomyces</taxon>
    </lineage>
</organism>
<dbReference type="EMBL" id="JAAKZV010000105">
    <property type="protein sequence ID" value="NGN66672.1"/>
    <property type="molecule type" value="Genomic_DNA"/>
</dbReference>
<protein>
    <submittedName>
        <fullName evidence="2">Uncharacterized protein</fullName>
    </submittedName>
</protein>
<evidence type="ECO:0000256" key="1">
    <source>
        <dbReference type="SAM" id="Phobius"/>
    </source>
</evidence>
<name>A0A6G4U3T6_9ACTN</name>
<keyword evidence="1" id="KW-0812">Transmembrane</keyword>
<dbReference type="RefSeq" id="WP_165239981.1">
    <property type="nucleotide sequence ID" value="NZ_JAAKZV010000105.1"/>
</dbReference>
<gene>
    <name evidence="2" type="ORF">G5C51_22555</name>
</gene>
<comment type="caution">
    <text evidence="2">The sequence shown here is derived from an EMBL/GenBank/DDBJ whole genome shotgun (WGS) entry which is preliminary data.</text>
</comment>
<dbReference type="AlphaFoldDB" id="A0A6G4U3T6"/>
<keyword evidence="1" id="KW-0472">Membrane</keyword>
<keyword evidence="1" id="KW-1133">Transmembrane helix</keyword>